<dbReference type="Pfam" id="PF01794">
    <property type="entry name" value="Ferric_reduct"/>
    <property type="match status" value="1"/>
</dbReference>
<dbReference type="PANTHER" id="PTHR11972">
    <property type="entry name" value="NADPH OXIDASE"/>
    <property type="match status" value="1"/>
</dbReference>
<dbReference type="InParanoid" id="A0A1Z5KE92"/>
<comment type="caution">
    <text evidence="9">The sequence shown here is derived from an EMBL/GenBank/DDBJ whole genome shotgun (WGS) entry which is preliminary data.</text>
</comment>
<dbReference type="OrthoDB" id="47146at2759"/>
<keyword evidence="2 7" id="KW-0812">Transmembrane</keyword>
<feature type="compositionally biased region" description="Basic and acidic residues" evidence="6">
    <location>
        <begin position="98"/>
        <end position="112"/>
    </location>
</feature>
<feature type="transmembrane region" description="Helical" evidence="7">
    <location>
        <begin position="317"/>
        <end position="338"/>
    </location>
</feature>
<evidence type="ECO:0000259" key="8">
    <source>
        <dbReference type="PROSITE" id="PS51384"/>
    </source>
</evidence>
<evidence type="ECO:0000256" key="1">
    <source>
        <dbReference type="ARBA" id="ARBA00004141"/>
    </source>
</evidence>
<evidence type="ECO:0000256" key="4">
    <source>
        <dbReference type="ARBA" id="ARBA00023002"/>
    </source>
</evidence>
<dbReference type="InterPro" id="IPR013130">
    <property type="entry name" value="Fe3_Rdtase_TM_dom"/>
</dbReference>
<keyword evidence="4" id="KW-0560">Oxidoreductase</keyword>
<keyword evidence="3 7" id="KW-1133">Transmembrane helix</keyword>
<name>A0A1Z5KE92_FISSO</name>
<dbReference type="CDD" id="cd06186">
    <property type="entry name" value="NOX_Duox_like_FAD_NADP"/>
    <property type="match status" value="1"/>
</dbReference>
<dbReference type="Gene3D" id="3.40.50.80">
    <property type="entry name" value="Nucleotide-binding domain of ferredoxin-NADP reductase (FNR) module"/>
    <property type="match status" value="2"/>
</dbReference>
<dbReference type="InterPro" id="IPR050369">
    <property type="entry name" value="RBOH/FRE"/>
</dbReference>
<dbReference type="InterPro" id="IPR017927">
    <property type="entry name" value="FAD-bd_FR_type"/>
</dbReference>
<feature type="transmembrane region" description="Helical" evidence="7">
    <location>
        <begin position="350"/>
        <end position="368"/>
    </location>
</feature>
<evidence type="ECO:0000256" key="5">
    <source>
        <dbReference type="ARBA" id="ARBA00023136"/>
    </source>
</evidence>
<dbReference type="Pfam" id="PF08022">
    <property type="entry name" value="FAD_binding_8"/>
    <property type="match status" value="1"/>
</dbReference>
<gene>
    <name evidence="9" type="ORF">FisN_21Lh246</name>
</gene>
<reference evidence="9 10" key="1">
    <citation type="journal article" date="2015" name="Plant Cell">
        <title>Oil accumulation by the oleaginous diatom Fistulifera solaris as revealed by the genome and transcriptome.</title>
        <authorList>
            <person name="Tanaka T."/>
            <person name="Maeda Y."/>
            <person name="Veluchamy A."/>
            <person name="Tanaka M."/>
            <person name="Abida H."/>
            <person name="Marechal E."/>
            <person name="Bowler C."/>
            <person name="Muto M."/>
            <person name="Sunaga Y."/>
            <person name="Tanaka M."/>
            <person name="Yoshino T."/>
            <person name="Taniguchi T."/>
            <person name="Fukuda Y."/>
            <person name="Nemoto M."/>
            <person name="Matsumoto M."/>
            <person name="Wong P.S."/>
            <person name="Aburatani S."/>
            <person name="Fujibuchi W."/>
        </authorList>
    </citation>
    <scope>NUCLEOTIDE SEQUENCE [LARGE SCALE GENOMIC DNA]</scope>
    <source>
        <strain evidence="9 10">JPCC DA0580</strain>
    </source>
</reference>
<dbReference type="AlphaFoldDB" id="A0A1Z5KE92"/>
<feature type="domain" description="FAD-binding FR-type" evidence="8">
    <location>
        <begin position="385"/>
        <end position="494"/>
    </location>
</feature>
<dbReference type="Proteomes" id="UP000198406">
    <property type="component" value="Unassembled WGS sequence"/>
</dbReference>
<evidence type="ECO:0000313" key="10">
    <source>
        <dbReference type="Proteomes" id="UP000198406"/>
    </source>
</evidence>
<accession>A0A1Z5KE92</accession>
<proteinExistence type="predicted"/>
<evidence type="ECO:0000256" key="6">
    <source>
        <dbReference type="SAM" id="MobiDB-lite"/>
    </source>
</evidence>
<dbReference type="PANTHER" id="PTHR11972:SF55">
    <property type="entry name" value="FERRIC REDUCTASE"/>
    <property type="match status" value="1"/>
</dbReference>
<protein>
    <recommendedName>
        <fullName evidence="8">FAD-binding FR-type domain-containing protein</fullName>
    </recommendedName>
</protein>
<feature type="region of interest" description="Disordered" evidence="6">
    <location>
        <begin position="98"/>
        <end position="118"/>
    </location>
</feature>
<dbReference type="GO" id="GO:0016491">
    <property type="term" value="F:oxidoreductase activity"/>
    <property type="evidence" value="ECO:0007669"/>
    <property type="project" value="UniProtKB-KW"/>
</dbReference>
<keyword evidence="5 7" id="KW-0472">Membrane</keyword>
<dbReference type="EMBL" id="BDSP01000212">
    <property type="protein sequence ID" value="GAX24650.1"/>
    <property type="molecule type" value="Genomic_DNA"/>
</dbReference>
<organism evidence="9 10">
    <name type="scientific">Fistulifera solaris</name>
    <name type="common">Oleaginous diatom</name>
    <dbReference type="NCBI Taxonomy" id="1519565"/>
    <lineage>
        <taxon>Eukaryota</taxon>
        <taxon>Sar</taxon>
        <taxon>Stramenopiles</taxon>
        <taxon>Ochrophyta</taxon>
        <taxon>Bacillariophyta</taxon>
        <taxon>Bacillariophyceae</taxon>
        <taxon>Bacillariophycidae</taxon>
        <taxon>Naviculales</taxon>
        <taxon>Naviculaceae</taxon>
        <taxon>Fistulifera</taxon>
    </lineage>
</organism>
<evidence type="ECO:0000256" key="3">
    <source>
        <dbReference type="ARBA" id="ARBA00022989"/>
    </source>
</evidence>
<keyword evidence="10" id="KW-1185">Reference proteome</keyword>
<dbReference type="InterPro" id="IPR039261">
    <property type="entry name" value="FNR_nucleotide-bd"/>
</dbReference>
<dbReference type="SUPFAM" id="SSF63380">
    <property type="entry name" value="Riboflavin synthase domain-like"/>
    <property type="match status" value="1"/>
</dbReference>
<comment type="subcellular location">
    <subcellularLocation>
        <location evidence="1">Membrane</location>
        <topology evidence="1">Multi-pass membrane protein</topology>
    </subcellularLocation>
</comment>
<dbReference type="PROSITE" id="PS51384">
    <property type="entry name" value="FAD_FR"/>
    <property type="match status" value="1"/>
</dbReference>
<feature type="transmembrane region" description="Helical" evidence="7">
    <location>
        <begin position="248"/>
        <end position="268"/>
    </location>
</feature>
<evidence type="ECO:0000256" key="2">
    <source>
        <dbReference type="ARBA" id="ARBA00022692"/>
    </source>
</evidence>
<dbReference type="Gene3D" id="2.40.30.10">
    <property type="entry name" value="Translation factors"/>
    <property type="match status" value="1"/>
</dbReference>
<dbReference type="InterPro" id="IPR017938">
    <property type="entry name" value="Riboflavin_synthase-like_b-brl"/>
</dbReference>
<feature type="transmembrane region" description="Helical" evidence="7">
    <location>
        <begin position="216"/>
        <end position="236"/>
    </location>
</feature>
<sequence length="728" mass="82020">MIPGLREELVLSSAENIQFQESKHGKMLVVRIVHHKPYKVDKNMSIGGGRLAFIFPQIQIQIATQGMPFEFSVPPQVRQSSLAFFSYIESKTKLRDSGTKVKGAKSENKMQENDLSQTVVEERSPVTELSLSGLMASPVGVDKPQQMAPLTLLPNRPHQALEYPPLYFLLKRFPWLMEISKQWYVYRWRASYPLQQKLPCSRALRKLGLHLTWGEAIFLLPFWTALAGAIIYTFVFPSVIYTGHVARTALIGCFALAQRNSLITALVGMPIDRTLYYHKLSGRTALIGTIGHAWAFYTDPRYQASNATIRAKLASSFVGSVNTAGSIMTLILSLIILSSLPLVRRRLFELFYYVHILCASGIVMGAFFHTGILIPLLVACTWGVDLFFRSIVMARHRYPTKAKIRTLSATVIELSFPKVQGFDYNPGQFIYLCLPELSYLEWHPFSISSAPKMKNVTLHIRRSGNWTSSLYKLAEQGNEVDILIEGPGGIGITPMQSICDQLLFEEARKRRNMKKIKFVWTDRDPVMMAEAPVVRRMSSVGLESLGEDEWADAESEASAYERNSAHIFSQLVSLLPPGTSTDDDLDRFYESLSELMDQDADRLNGSNLTFEESGDDLDAMADETSVADNNAPWDQDPECNKNLGEILEMQLYHTGAESEFHIPYARRGRPDIKKVFLEMKKEAKEKGEHRVAVCVCAPKKLSALCQKACIVYSDKDVCFDFHAESMEA</sequence>
<evidence type="ECO:0000256" key="7">
    <source>
        <dbReference type="SAM" id="Phobius"/>
    </source>
</evidence>
<dbReference type="SFLD" id="SFLDS00052">
    <property type="entry name" value="Ferric_Reductase_Domain"/>
    <property type="match status" value="1"/>
</dbReference>
<dbReference type="GO" id="GO:0005886">
    <property type="term" value="C:plasma membrane"/>
    <property type="evidence" value="ECO:0007669"/>
    <property type="project" value="TreeGrafter"/>
</dbReference>
<dbReference type="InterPro" id="IPR013112">
    <property type="entry name" value="FAD-bd_8"/>
</dbReference>
<evidence type="ECO:0000313" key="9">
    <source>
        <dbReference type="EMBL" id="GAX24650.1"/>
    </source>
</evidence>